<dbReference type="OrthoDB" id="1431247at2759"/>
<comment type="caution">
    <text evidence="5">The sequence shown here is derived from an EMBL/GenBank/DDBJ whole genome shotgun (WGS) entry which is preliminary data.</text>
</comment>
<dbReference type="Gene3D" id="2.60.40.790">
    <property type="match status" value="1"/>
</dbReference>
<dbReference type="InterPro" id="IPR008978">
    <property type="entry name" value="HSP20-like_chaperone"/>
</dbReference>
<dbReference type="Proteomes" id="UP000317494">
    <property type="component" value="Unassembled WGS sequence"/>
</dbReference>
<name>A0A507CGC1_9FUNG</name>
<dbReference type="PANTHER" id="PTHR11527">
    <property type="entry name" value="HEAT-SHOCK PROTEIN 20 FAMILY MEMBER"/>
    <property type="match status" value="1"/>
</dbReference>
<feature type="domain" description="SHSP" evidence="4">
    <location>
        <begin position="69"/>
        <end position="179"/>
    </location>
</feature>
<protein>
    <recommendedName>
        <fullName evidence="4">SHSP domain-containing protein</fullName>
    </recommendedName>
</protein>
<dbReference type="Pfam" id="PF00011">
    <property type="entry name" value="HSP20"/>
    <property type="match status" value="1"/>
</dbReference>
<dbReference type="InterPro" id="IPR031107">
    <property type="entry name" value="Small_HSP"/>
</dbReference>
<dbReference type="CDD" id="cd06464">
    <property type="entry name" value="ACD_sHsps-like"/>
    <property type="match status" value="1"/>
</dbReference>
<comment type="similarity">
    <text evidence="2 3">Belongs to the small heat shock protein (HSP20) family.</text>
</comment>
<dbReference type="EMBL" id="QEAM01000609">
    <property type="protein sequence ID" value="TPX38481.1"/>
    <property type="molecule type" value="Genomic_DNA"/>
</dbReference>
<evidence type="ECO:0000313" key="6">
    <source>
        <dbReference type="EMBL" id="TPX42974.1"/>
    </source>
</evidence>
<evidence type="ECO:0000256" key="2">
    <source>
        <dbReference type="PROSITE-ProRule" id="PRU00285"/>
    </source>
</evidence>
<evidence type="ECO:0000256" key="1">
    <source>
        <dbReference type="ARBA" id="ARBA00023016"/>
    </source>
</evidence>
<accession>A0A507CGC1</accession>
<dbReference type="PROSITE" id="PS01031">
    <property type="entry name" value="SHSP"/>
    <property type="match status" value="1"/>
</dbReference>
<keyword evidence="7" id="KW-1185">Reference proteome</keyword>
<dbReference type="SUPFAM" id="SSF49764">
    <property type="entry name" value="HSP20-like chaperones"/>
    <property type="match status" value="1"/>
</dbReference>
<dbReference type="InterPro" id="IPR002068">
    <property type="entry name" value="A-crystallin/Hsp20_dom"/>
</dbReference>
<dbReference type="Proteomes" id="UP000320475">
    <property type="component" value="Unassembled WGS sequence"/>
</dbReference>
<dbReference type="AlphaFoldDB" id="A0A507CGC1"/>
<reference evidence="7 8" key="1">
    <citation type="journal article" date="2019" name="Sci. Rep.">
        <title>Comparative genomics of chytrid fungi reveal insights into the obligate biotrophic and pathogenic lifestyle of Synchytrium endobioticum.</title>
        <authorList>
            <person name="van de Vossenberg B.T.L.H."/>
            <person name="Warris S."/>
            <person name="Nguyen H.D.T."/>
            <person name="van Gent-Pelzer M.P.E."/>
            <person name="Joly D.L."/>
            <person name="van de Geest H.C."/>
            <person name="Bonants P.J.M."/>
            <person name="Smith D.S."/>
            <person name="Levesque C.A."/>
            <person name="van der Lee T.A.J."/>
        </authorList>
    </citation>
    <scope>NUCLEOTIDE SEQUENCE [LARGE SCALE GENOMIC DNA]</scope>
    <source>
        <strain evidence="5 8">LEV6574</strain>
        <strain evidence="6 7">MB42</strain>
    </source>
</reference>
<organism evidence="5 8">
    <name type="scientific">Synchytrium endobioticum</name>
    <dbReference type="NCBI Taxonomy" id="286115"/>
    <lineage>
        <taxon>Eukaryota</taxon>
        <taxon>Fungi</taxon>
        <taxon>Fungi incertae sedis</taxon>
        <taxon>Chytridiomycota</taxon>
        <taxon>Chytridiomycota incertae sedis</taxon>
        <taxon>Chytridiomycetes</taxon>
        <taxon>Synchytriales</taxon>
        <taxon>Synchytriaceae</taxon>
        <taxon>Synchytrium</taxon>
    </lineage>
</organism>
<gene>
    <name evidence="5" type="ORF">SeLEV6574_g07768</name>
    <name evidence="6" type="ORF">SeMB42_g04912</name>
</gene>
<dbReference type="VEuPathDB" id="FungiDB:SeMB42_g04912"/>
<evidence type="ECO:0000313" key="7">
    <source>
        <dbReference type="Proteomes" id="UP000317494"/>
    </source>
</evidence>
<sequence>MAFWSRDPFLDDPFFSRSPLDFFFGLPTGGMGATTRRITGAEGQEQEGQVGEQEGQVAARPQQQWLTTPLSGFRVPRIDIEETDKNWIVKADLPGTNKEDVKIHLKDDAFVIEGERRDDRDEKDSNRHVIERSFGKFRRMIQLPAEVDRENVVATTENGVLKVTFGKKPATQPRAISIS</sequence>
<evidence type="ECO:0000313" key="8">
    <source>
        <dbReference type="Proteomes" id="UP000320475"/>
    </source>
</evidence>
<dbReference type="EMBL" id="QEAN01000214">
    <property type="protein sequence ID" value="TPX42974.1"/>
    <property type="molecule type" value="Genomic_DNA"/>
</dbReference>
<keyword evidence="1" id="KW-0346">Stress response</keyword>
<dbReference type="STRING" id="286115.A0A507CGC1"/>
<evidence type="ECO:0000259" key="4">
    <source>
        <dbReference type="PROSITE" id="PS01031"/>
    </source>
</evidence>
<evidence type="ECO:0000313" key="5">
    <source>
        <dbReference type="EMBL" id="TPX38481.1"/>
    </source>
</evidence>
<evidence type="ECO:0000256" key="3">
    <source>
        <dbReference type="RuleBase" id="RU003616"/>
    </source>
</evidence>
<proteinExistence type="inferred from homology"/>